<proteinExistence type="predicted"/>
<dbReference type="AlphaFoldDB" id="A0A8J2M9Y8"/>
<organism evidence="2 3">
    <name type="scientific">Allacma fusca</name>
    <dbReference type="NCBI Taxonomy" id="39272"/>
    <lineage>
        <taxon>Eukaryota</taxon>
        <taxon>Metazoa</taxon>
        <taxon>Ecdysozoa</taxon>
        <taxon>Arthropoda</taxon>
        <taxon>Hexapoda</taxon>
        <taxon>Collembola</taxon>
        <taxon>Symphypleona</taxon>
        <taxon>Sminthuridae</taxon>
        <taxon>Allacma</taxon>
    </lineage>
</organism>
<evidence type="ECO:0000313" key="2">
    <source>
        <dbReference type="EMBL" id="CAG7834710.1"/>
    </source>
</evidence>
<name>A0A8J2M9Y8_9HEXA</name>
<evidence type="ECO:0000256" key="1">
    <source>
        <dbReference type="SAM" id="Phobius"/>
    </source>
</evidence>
<evidence type="ECO:0000313" key="3">
    <source>
        <dbReference type="Proteomes" id="UP000708208"/>
    </source>
</evidence>
<accession>A0A8J2M9Y8</accession>
<dbReference type="EMBL" id="CAJVCH010570345">
    <property type="protein sequence ID" value="CAG7834710.1"/>
    <property type="molecule type" value="Genomic_DNA"/>
</dbReference>
<keyword evidence="1" id="KW-0472">Membrane</keyword>
<protein>
    <submittedName>
        <fullName evidence="2">Uncharacterized protein</fullName>
    </submittedName>
</protein>
<reference evidence="2" key="1">
    <citation type="submission" date="2021-06" db="EMBL/GenBank/DDBJ databases">
        <authorList>
            <person name="Hodson N. C."/>
            <person name="Mongue J. A."/>
            <person name="Jaron S. K."/>
        </authorList>
    </citation>
    <scope>NUCLEOTIDE SEQUENCE</scope>
</reference>
<keyword evidence="3" id="KW-1185">Reference proteome</keyword>
<feature type="transmembrane region" description="Helical" evidence="1">
    <location>
        <begin position="183"/>
        <end position="203"/>
    </location>
</feature>
<sequence>MKSSFLTSFINAIYICISTHEGKMHSLKFVLLCACIIGETPGNEFMTHQRKRRSEIFADVFGETYPIPQRPPMPASYFNAQSEEHKPNDYYDNFNEYEPLEMESVNSQSDELTLDDILSTSKGEEIIFKEAKRRMLLKIGDVIDQVSEEILEELEGDAGAAMVAEKEDSSRAQTFNDNMISSGFYVVLFSWAHWIMVLVAITITEERTDIPKGALFLCCTQHNNKRCDSA</sequence>
<gene>
    <name evidence="2" type="ORF">AFUS01_LOCUS44183</name>
</gene>
<keyword evidence="1" id="KW-1133">Transmembrane helix</keyword>
<dbReference type="Proteomes" id="UP000708208">
    <property type="component" value="Unassembled WGS sequence"/>
</dbReference>
<comment type="caution">
    <text evidence="2">The sequence shown here is derived from an EMBL/GenBank/DDBJ whole genome shotgun (WGS) entry which is preliminary data.</text>
</comment>
<keyword evidence="1" id="KW-0812">Transmembrane</keyword>